<gene>
    <name evidence="8" type="primary">ydiU</name>
    <name evidence="8" type="synonym">selO</name>
    <name evidence="9" type="ORF">PMH09_09210</name>
</gene>
<keyword evidence="5 8" id="KW-0547">Nucleotide-binding</keyword>
<evidence type="ECO:0000256" key="3">
    <source>
        <dbReference type="ARBA" id="ARBA00022695"/>
    </source>
</evidence>
<evidence type="ECO:0000256" key="2">
    <source>
        <dbReference type="ARBA" id="ARBA00022679"/>
    </source>
</evidence>
<evidence type="ECO:0000256" key="8">
    <source>
        <dbReference type="HAMAP-Rule" id="MF_00692"/>
    </source>
</evidence>
<proteinExistence type="inferred from homology"/>
<keyword evidence="8" id="KW-0464">Manganese</keyword>
<feature type="binding site" evidence="8">
    <location>
        <position position="271"/>
    </location>
    <ligand>
        <name>ATP</name>
        <dbReference type="ChEBI" id="CHEBI:30616"/>
    </ligand>
</feature>
<evidence type="ECO:0000313" key="10">
    <source>
        <dbReference type="Proteomes" id="UP001232992"/>
    </source>
</evidence>
<comment type="catalytic activity">
    <reaction evidence="8">
        <text>L-tyrosyl-[protein] + ATP = O-(5'-adenylyl)-L-tyrosyl-[protein] + diphosphate</text>
        <dbReference type="Rhea" id="RHEA:54288"/>
        <dbReference type="Rhea" id="RHEA-COMP:10136"/>
        <dbReference type="Rhea" id="RHEA-COMP:13846"/>
        <dbReference type="ChEBI" id="CHEBI:30616"/>
        <dbReference type="ChEBI" id="CHEBI:33019"/>
        <dbReference type="ChEBI" id="CHEBI:46858"/>
        <dbReference type="ChEBI" id="CHEBI:83624"/>
        <dbReference type="EC" id="2.7.7.108"/>
    </reaction>
</comment>
<keyword evidence="3 8" id="KW-0548">Nucleotidyltransferase</keyword>
<dbReference type="PANTHER" id="PTHR12153:SF15">
    <property type="entry name" value="PROTEIN ADENYLYLTRANSFERASE SELO, MITOCHONDRIAL"/>
    <property type="match status" value="1"/>
</dbReference>
<evidence type="ECO:0000256" key="6">
    <source>
        <dbReference type="ARBA" id="ARBA00022840"/>
    </source>
</evidence>
<comment type="similarity">
    <text evidence="1 8">Belongs to the SELO family.</text>
</comment>
<dbReference type="Proteomes" id="UP001232992">
    <property type="component" value="Unassembled WGS sequence"/>
</dbReference>
<dbReference type="Pfam" id="PF02696">
    <property type="entry name" value="SelO"/>
    <property type="match status" value="1"/>
</dbReference>
<name>A0ABT7BW01_9CYAN</name>
<feature type="binding site" evidence="8">
    <location>
        <position position="179"/>
    </location>
    <ligand>
        <name>ATP</name>
        <dbReference type="ChEBI" id="CHEBI:30616"/>
    </ligand>
</feature>
<organism evidence="9 10">
    <name type="scientific">Roseofilum casamattae BLCC-M143</name>
    <dbReference type="NCBI Taxonomy" id="3022442"/>
    <lineage>
        <taxon>Bacteria</taxon>
        <taxon>Bacillati</taxon>
        <taxon>Cyanobacteriota</taxon>
        <taxon>Cyanophyceae</taxon>
        <taxon>Desertifilales</taxon>
        <taxon>Desertifilaceae</taxon>
        <taxon>Roseofilum</taxon>
        <taxon>Roseofilum casamattae</taxon>
    </lineage>
</organism>
<evidence type="ECO:0000256" key="1">
    <source>
        <dbReference type="ARBA" id="ARBA00009747"/>
    </source>
</evidence>
<accession>A0ABT7BW01</accession>
<keyword evidence="10" id="KW-1185">Reference proteome</keyword>
<keyword evidence="4 8" id="KW-0479">Metal-binding</keyword>
<feature type="binding site" evidence="8">
    <location>
        <position position="186"/>
    </location>
    <ligand>
        <name>ATP</name>
        <dbReference type="ChEBI" id="CHEBI:30616"/>
    </ligand>
</feature>
<evidence type="ECO:0000256" key="7">
    <source>
        <dbReference type="ARBA" id="ARBA00022842"/>
    </source>
</evidence>
<evidence type="ECO:0000256" key="5">
    <source>
        <dbReference type="ARBA" id="ARBA00022741"/>
    </source>
</evidence>
<feature type="binding site" evidence="8">
    <location>
        <position position="125"/>
    </location>
    <ligand>
        <name>ATP</name>
        <dbReference type="ChEBI" id="CHEBI:30616"/>
    </ligand>
</feature>
<sequence>MPDNPFLRLDYQPILESLGDDYFDRVLAAEFPQHLLRWRNDDLLPQVGLDPSRVSDNHFIQAFGQFKGDRSFLALRYHGRQFGEYNPWLGDGRGFLYGQLRGRDGELYDLGTKGSGTTPYSRGADGRLTLKGGVREVLAGEMLHRLGVTTSRILSLVETGELLWRGDEPSPTRSSVMVRCSRSHIRFGTFERLHYLERSDLTQELLNHVIECYYPAPLPLVKPEAPREKYIRFYDELVQRMARLAAQWMAAGFCHGVLNTDNMSITGESFDYGPYAFIPHYDPQFTAAYFDYAGRYSYGNQPLVCSLNLELLSLALASVIPQSAMKQSLEQFNCHYDSHYRRLMLSRLGLEDLPESEGKELVALTLGLLKDTQNGYGQFFLGLRESFDRNWRIEIDAIPNWSAAGPSTLWQAWKTLYHRILSRTSEQELSQLEQRLQRANPRIILLREEIEAIWEPIAIENNWEPFNQFIQQLSD</sequence>
<dbReference type="EC" id="2.7.7.108" evidence="8"/>
<feature type="binding site" evidence="8">
    <location>
        <position position="126"/>
    </location>
    <ligand>
        <name>ATP</name>
        <dbReference type="ChEBI" id="CHEBI:30616"/>
    </ligand>
</feature>
<dbReference type="EMBL" id="JAQOSQ010000007">
    <property type="protein sequence ID" value="MDJ1183377.1"/>
    <property type="molecule type" value="Genomic_DNA"/>
</dbReference>
<comment type="catalytic activity">
    <reaction evidence="8">
        <text>L-seryl-[protein] + ATP = 3-O-(5'-adenylyl)-L-seryl-[protein] + diphosphate</text>
        <dbReference type="Rhea" id="RHEA:58120"/>
        <dbReference type="Rhea" id="RHEA-COMP:9863"/>
        <dbReference type="Rhea" id="RHEA-COMP:15073"/>
        <dbReference type="ChEBI" id="CHEBI:29999"/>
        <dbReference type="ChEBI" id="CHEBI:30616"/>
        <dbReference type="ChEBI" id="CHEBI:33019"/>
        <dbReference type="ChEBI" id="CHEBI:142516"/>
        <dbReference type="EC" id="2.7.7.108"/>
    </reaction>
</comment>
<evidence type="ECO:0000256" key="4">
    <source>
        <dbReference type="ARBA" id="ARBA00022723"/>
    </source>
</evidence>
<feature type="binding site" evidence="8">
    <location>
        <position position="113"/>
    </location>
    <ligand>
        <name>ATP</name>
        <dbReference type="ChEBI" id="CHEBI:30616"/>
    </ligand>
</feature>
<dbReference type="EC" id="2.7.7.-" evidence="8"/>
<reference evidence="9 10" key="1">
    <citation type="submission" date="2023-01" db="EMBL/GenBank/DDBJ databases">
        <title>Novel diversity within Roseofilum (Cyanobacteria; Desertifilaceae) from marine benthic mats with descriptions of four novel species.</title>
        <authorList>
            <person name="Wang Y."/>
            <person name="Berthold D.E."/>
            <person name="Hu J."/>
            <person name="Lefler F.W."/>
            <person name="Laughinghouse H.D. IV."/>
        </authorList>
    </citation>
    <scope>NUCLEOTIDE SEQUENCE [LARGE SCALE GENOMIC DNA]</scope>
    <source>
        <strain evidence="9 10">BLCC-M143</strain>
    </source>
</reference>
<dbReference type="InterPro" id="IPR003846">
    <property type="entry name" value="SelO"/>
</dbReference>
<keyword evidence="7 8" id="KW-0460">Magnesium</keyword>
<dbReference type="PANTHER" id="PTHR12153">
    <property type="entry name" value="SELENOPROTEIN O"/>
    <property type="match status" value="1"/>
</dbReference>
<keyword evidence="2 8" id="KW-0808">Transferase</keyword>
<comment type="function">
    <text evidence="8">Nucleotidyltransferase involved in the post-translational modification of proteins. It can catalyze the addition of adenosine monophosphate (AMP) or uridine monophosphate (UMP) to a protein, resulting in modifications known as AMPylation and UMPylation.</text>
</comment>
<feature type="binding site" evidence="8">
    <location>
        <position position="262"/>
    </location>
    <ligand>
        <name>Mg(2+)</name>
        <dbReference type="ChEBI" id="CHEBI:18420"/>
    </ligand>
</feature>
<feature type="binding site" evidence="8">
    <location>
        <position position="90"/>
    </location>
    <ligand>
        <name>ATP</name>
        <dbReference type="ChEBI" id="CHEBI:30616"/>
    </ligand>
</feature>
<feature type="binding site" evidence="8">
    <location>
        <position position="93"/>
    </location>
    <ligand>
        <name>ATP</name>
        <dbReference type="ChEBI" id="CHEBI:30616"/>
    </ligand>
</feature>
<comment type="catalytic activity">
    <reaction evidence="8">
        <text>L-seryl-[protein] + UTP = O-(5'-uridylyl)-L-seryl-[protein] + diphosphate</text>
        <dbReference type="Rhea" id="RHEA:64604"/>
        <dbReference type="Rhea" id="RHEA-COMP:9863"/>
        <dbReference type="Rhea" id="RHEA-COMP:16635"/>
        <dbReference type="ChEBI" id="CHEBI:29999"/>
        <dbReference type="ChEBI" id="CHEBI:33019"/>
        <dbReference type="ChEBI" id="CHEBI:46398"/>
        <dbReference type="ChEBI" id="CHEBI:156051"/>
    </reaction>
</comment>
<dbReference type="HAMAP" id="MF_00692">
    <property type="entry name" value="SelO"/>
    <property type="match status" value="1"/>
</dbReference>
<evidence type="ECO:0000313" key="9">
    <source>
        <dbReference type="EMBL" id="MDJ1183377.1"/>
    </source>
</evidence>
<protein>
    <recommendedName>
        <fullName evidence="8">Protein nucleotidyltransferase YdiU</fullName>
        <ecNumber evidence="8">2.7.7.-</ecNumber>
    </recommendedName>
    <alternativeName>
        <fullName evidence="8">Protein adenylyltransferase YdiU</fullName>
        <ecNumber evidence="8">2.7.7.108</ecNumber>
    </alternativeName>
    <alternativeName>
        <fullName evidence="8">Protein uridylyltransferase YdiU</fullName>
        <ecNumber evidence="8">2.7.7.-</ecNumber>
    </alternativeName>
</protein>
<feature type="binding site" evidence="8">
    <location>
        <position position="271"/>
    </location>
    <ligand>
        <name>Mg(2+)</name>
        <dbReference type="ChEBI" id="CHEBI:18420"/>
    </ligand>
</feature>
<comment type="caution">
    <text evidence="9">The sequence shown here is derived from an EMBL/GenBank/DDBJ whole genome shotgun (WGS) entry which is preliminary data.</text>
</comment>
<feature type="active site" description="Proton acceptor" evidence="8">
    <location>
        <position position="261"/>
    </location>
</feature>
<comment type="catalytic activity">
    <reaction evidence="8">
        <text>L-threonyl-[protein] + ATP = 3-O-(5'-adenylyl)-L-threonyl-[protein] + diphosphate</text>
        <dbReference type="Rhea" id="RHEA:54292"/>
        <dbReference type="Rhea" id="RHEA-COMP:11060"/>
        <dbReference type="Rhea" id="RHEA-COMP:13847"/>
        <dbReference type="ChEBI" id="CHEBI:30013"/>
        <dbReference type="ChEBI" id="CHEBI:30616"/>
        <dbReference type="ChEBI" id="CHEBI:33019"/>
        <dbReference type="ChEBI" id="CHEBI:138113"/>
        <dbReference type="EC" id="2.7.7.108"/>
    </reaction>
</comment>
<comment type="catalytic activity">
    <reaction evidence="8">
        <text>L-tyrosyl-[protein] + UTP = O-(5'-uridylyl)-L-tyrosyl-[protein] + diphosphate</text>
        <dbReference type="Rhea" id="RHEA:83887"/>
        <dbReference type="Rhea" id="RHEA-COMP:10136"/>
        <dbReference type="Rhea" id="RHEA-COMP:20238"/>
        <dbReference type="ChEBI" id="CHEBI:33019"/>
        <dbReference type="ChEBI" id="CHEBI:46398"/>
        <dbReference type="ChEBI" id="CHEBI:46858"/>
        <dbReference type="ChEBI" id="CHEBI:90602"/>
    </reaction>
</comment>
<comment type="catalytic activity">
    <reaction evidence="8">
        <text>L-histidyl-[protein] + UTP = N(tele)-(5'-uridylyl)-L-histidyl-[protein] + diphosphate</text>
        <dbReference type="Rhea" id="RHEA:83891"/>
        <dbReference type="Rhea" id="RHEA-COMP:9745"/>
        <dbReference type="Rhea" id="RHEA-COMP:20239"/>
        <dbReference type="ChEBI" id="CHEBI:29979"/>
        <dbReference type="ChEBI" id="CHEBI:33019"/>
        <dbReference type="ChEBI" id="CHEBI:46398"/>
        <dbReference type="ChEBI" id="CHEBI:233474"/>
    </reaction>
</comment>
<keyword evidence="6 8" id="KW-0067">ATP-binding</keyword>
<feature type="binding site" evidence="8">
    <location>
        <position position="92"/>
    </location>
    <ligand>
        <name>ATP</name>
        <dbReference type="ChEBI" id="CHEBI:30616"/>
    </ligand>
</feature>
<comment type="cofactor">
    <cofactor evidence="8">
        <name>Mg(2+)</name>
        <dbReference type="ChEBI" id="CHEBI:18420"/>
    </cofactor>
    <cofactor evidence="8">
        <name>Mn(2+)</name>
        <dbReference type="ChEBI" id="CHEBI:29035"/>
    </cofactor>
</comment>
<dbReference type="NCBIfam" id="NF000658">
    <property type="entry name" value="PRK00029.1"/>
    <property type="match status" value="1"/>
</dbReference>